<organism evidence="2 3">
    <name type="scientific">Lacipirellula limnantheis</name>
    <dbReference type="NCBI Taxonomy" id="2528024"/>
    <lineage>
        <taxon>Bacteria</taxon>
        <taxon>Pseudomonadati</taxon>
        <taxon>Planctomycetota</taxon>
        <taxon>Planctomycetia</taxon>
        <taxon>Pirellulales</taxon>
        <taxon>Lacipirellulaceae</taxon>
        <taxon>Lacipirellula</taxon>
    </lineage>
</organism>
<reference evidence="2 3" key="1">
    <citation type="submission" date="2019-02" db="EMBL/GenBank/DDBJ databases">
        <title>Deep-cultivation of Planctomycetes and their phenomic and genomic characterization uncovers novel biology.</title>
        <authorList>
            <person name="Wiegand S."/>
            <person name="Jogler M."/>
            <person name="Boedeker C."/>
            <person name="Pinto D."/>
            <person name="Vollmers J."/>
            <person name="Rivas-Marin E."/>
            <person name="Kohn T."/>
            <person name="Peeters S.H."/>
            <person name="Heuer A."/>
            <person name="Rast P."/>
            <person name="Oberbeckmann S."/>
            <person name="Bunk B."/>
            <person name="Jeske O."/>
            <person name="Meyerdierks A."/>
            <person name="Storesund J.E."/>
            <person name="Kallscheuer N."/>
            <person name="Luecker S."/>
            <person name="Lage O.M."/>
            <person name="Pohl T."/>
            <person name="Merkel B.J."/>
            <person name="Hornburger P."/>
            <person name="Mueller R.-W."/>
            <person name="Bruemmer F."/>
            <person name="Labrenz M."/>
            <person name="Spormann A.M."/>
            <person name="Op den Camp H."/>
            <person name="Overmann J."/>
            <person name="Amann R."/>
            <person name="Jetten M.S.M."/>
            <person name="Mascher T."/>
            <person name="Medema M.H."/>
            <person name="Devos D.P."/>
            <person name="Kaster A.-K."/>
            <person name="Ovreas L."/>
            <person name="Rohde M."/>
            <person name="Galperin M.Y."/>
            <person name="Jogler C."/>
        </authorList>
    </citation>
    <scope>NUCLEOTIDE SEQUENCE [LARGE SCALE GENOMIC DNA]</scope>
    <source>
        <strain evidence="2 3">I41</strain>
    </source>
</reference>
<dbReference type="NCBIfam" id="TIGR02595">
    <property type="entry name" value="PEP_CTERM"/>
    <property type="match status" value="1"/>
</dbReference>
<dbReference type="InterPro" id="IPR013424">
    <property type="entry name" value="Ice-binding_C"/>
</dbReference>
<sequence length="775" mass="78319">MRFSSLVGPAGRINSFGSVALVAFVGATIMLQARVSRAAVKSWAAASGNWTAAGNWSPVGVPGVADDVLIGPHIAAANEIVALNANAAVDSVTLTDGMTLRTSTGSLNVAGATQISGQNIVGPSTFVTRLRIENGVGGTDFTTGNLSLSNFGRATLENGASMLVSGVATIGADASLSGNGVVYLSKNSAVALDNDGRLEAAAGGLTIFQTANGRIDLDGTNGNGLVVVSAGGGAGLTLNGDQLSDPFSGDMEMGSNSLLSMNLANGWIASSSSSLTVTGVGDLPTAVVNGAAVDWAGALTVTGNHGRLRFDADVALAAATVVNVNADDELEFAEATDVIGGSYNLSSGAELRFTGDTIVGGGNFSTAGVAANSGMVSFFGPSDWQGNVQLSGRSRVNGMATVSATTTIDADQFDIDGSGGLTIWDVNAAFTVNADQIDASNNSFDGVIDVGGGLANRLTLNLSNPADSWQMMGTLNLSGVSGIYITRIAGSQMDVGGTVNVANADVNLSASVTLLDNSVVNFAASTSDLRFSGASTIHAAADFNGQGLLHNNADGDGMQIAGGVNLGQAGLANEGRLAIGLAAPGQVSVNRFSSDADASLHMFIGGTTPGTELSNLLVTGGTAQLDGTLSLSLFDDGGGFAPELGDQFAIITAPGGVVGQFDQVVQPLGMPTGLLFEVQYTPTSVVLFVDNTFEADFNRDGVVNGNDLAVWNAAYGVNNYADANNDGVSDGADFLVWQRQYGFGLPVAMATAVPEPTGVALLVISLGMGVYRRRR</sequence>
<keyword evidence="1" id="KW-0472">Membrane</keyword>
<dbReference type="PROSITE" id="PS00018">
    <property type="entry name" value="EF_HAND_1"/>
    <property type="match status" value="1"/>
</dbReference>
<dbReference type="Proteomes" id="UP000317909">
    <property type="component" value="Chromosome"/>
</dbReference>
<evidence type="ECO:0000313" key="2">
    <source>
        <dbReference type="EMBL" id="QDT76258.1"/>
    </source>
</evidence>
<dbReference type="AlphaFoldDB" id="A0A517U6K4"/>
<evidence type="ECO:0008006" key="4">
    <source>
        <dbReference type="Google" id="ProtNLM"/>
    </source>
</evidence>
<keyword evidence="1" id="KW-1133">Transmembrane helix</keyword>
<keyword evidence="1" id="KW-0812">Transmembrane</keyword>
<dbReference type="InterPro" id="IPR018247">
    <property type="entry name" value="EF_Hand_1_Ca_BS"/>
</dbReference>
<dbReference type="Gene3D" id="1.10.1330.10">
    <property type="entry name" value="Dockerin domain"/>
    <property type="match status" value="1"/>
</dbReference>
<evidence type="ECO:0000313" key="3">
    <source>
        <dbReference type="Proteomes" id="UP000317909"/>
    </source>
</evidence>
<proteinExistence type="predicted"/>
<feature type="transmembrane region" description="Helical" evidence="1">
    <location>
        <begin position="12"/>
        <end position="31"/>
    </location>
</feature>
<dbReference type="KEGG" id="llh:I41_55080"/>
<name>A0A517U6K4_9BACT</name>
<gene>
    <name evidence="2" type="ORF">I41_55080</name>
</gene>
<keyword evidence="3" id="KW-1185">Reference proteome</keyword>
<protein>
    <recommendedName>
        <fullName evidence="4">Autotransporter-associated beta strand repeat protein</fullName>
    </recommendedName>
</protein>
<accession>A0A517U6K4</accession>
<feature type="transmembrane region" description="Helical" evidence="1">
    <location>
        <begin position="743"/>
        <end position="771"/>
    </location>
</feature>
<dbReference type="InterPro" id="IPR036439">
    <property type="entry name" value="Dockerin_dom_sf"/>
</dbReference>
<dbReference type="GO" id="GO:0000272">
    <property type="term" value="P:polysaccharide catabolic process"/>
    <property type="evidence" value="ECO:0007669"/>
    <property type="project" value="InterPro"/>
</dbReference>
<dbReference type="EMBL" id="CP036339">
    <property type="protein sequence ID" value="QDT76258.1"/>
    <property type="molecule type" value="Genomic_DNA"/>
</dbReference>
<evidence type="ECO:0000256" key="1">
    <source>
        <dbReference type="SAM" id="Phobius"/>
    </source>
</evidence>